<sequence>MDFYQVNLGVLVATNAYLLWSQYRTTKKDEALTLLDPALEERGEKIEGGSSGSARRFQLNFFIPYALAVAADWLQGPHIYAIYKYEKEIPEKMVAALYAAGFVSGGISASFAGGYADRFGRKRACLLYCFLYIVTCLTMLSNDMRVLFFGRLAGGVSTTLLFSVFEAWMISDYHEQCIQTADLNLSSVFSTMTTLSCIVAIVSGIVGDALVTASGTRTWPFLAAVVCCIASGFIISTRWKENYGVRSSESTSAEDVKAGVRAIFRDRKILSLGITSCVFEGTMYLFIFFWSAALKSARAATGWTDELPFGLIFSCYMCTMMAGSALFTRLKVAQGGISGSADMLMKVTLLVSCCLGLAVILKDERLVFWVFCLLEGCIGAYFPAMACLKSELVDDGIRGRVYSILRFPLNVFVVIAHSLDEEGDGHRNHVFAVCGGLLLVAFLFTRRYFA</sequence>
<dbReference type="Gene3D" id="1.20.1250.20">
    <property type="entry name" value="MFS general substrate transporter like domains"/>
    <property type="match status" value="1"/>
</dbReference>
<dbReference type="GeneID" id="41979440"/>
<evidence type="ECO:0000256" key="12">
    <source>
        <dbReference type="SAM" id="Phobius"/>
    </source>
</evidence>
<comment type="subcellular location">
    <subcellularLocation>
        <location evidence="2">Cell membrane</location>
        <topology evidence="2">Multi-pass membrane protein</topology>
    </subcellularLocation>
</comment>
<dbReference type="Pfam" id="PF05631">
    <property type="entry name" value="MFS_5"/>
    <property type="match status" value="1"/>
</dbReference>
<dbReference type="SUPFAM" id="SSF103473">
    <property type="entry name" value="MFS general substrate transporter"/>
    <property type="match status" value="1"/>
</dbReference>
<feature type="transmembrane region" description="Helical" evidence="12">
    <location>
        <begin position="344"/>
        <end position="361"/>
    </location>
</feature>
<name>A0A507BMH3_9PEZI</name>
<dbReference type="RefSeq" id="XP_030999641.1">
    <property type="nucleotide sequence ID" value="XM_031134785.1"/>
</dbReference>
<dbReference type="OrthoDB" id="263957at2759"/>
<feature type="transmembrane region" description="Helical" evidence="12">
    <location>
        <begin position="269"/>
        <end position="291"/>
    </location>
</feature>
<protein>
    <recommendedName>
        <fullName evidence="3">Molybdate-anion transporter</fullName>
    </recommendedName>
    <alternativeName>
        <fullName evidence="10">Major facilitator superfamily domain-containing protein 5</fullName>
    </alternativeName>
    <alternativeName>
        <fullName evidence="11">Molybdate transporter 2 homolog</fullName>
    </alternativeName>
</protein>
<comment type="caution">
    <text evidence="13">The sequence shown here is derived from an EMBL/GenBank/DDBJ whole genome shotgun (WGS) entry which is preliminary data.</text>
</comment>
<dbReference type="PANTHER" id="PTHR23516:SF1">
    <property type="entry name" value="MOLYBDATE-ANION TRANSPORTER"/>
    <property type="match status" value="1"/>
</dbReference>
<feature type="transmembrane region" description="Helical" evidence="12">
    <location>
        <begin position="218"/>
        <end position="236"/>
    </location>
</feature>
<dbReference type="InterPro" id="IPR008509">
    <property type="entry name" value="MOT2/MFSD5"/>
</dbReference>
<proteinExistence type="predicted"/>
<evidence type="ECO:0000256" key="9">
    <source>
        <dbReference type="ARBA" id="ARBA00023136"/>
    </source>
</evidence>
<accession>A0A507BMH3</accession>
<feature type="transmembrane region" description="Helical" evidence="12">
    <location>
        <begin position="62"/>
        <end position="83"/>
    </location>
</feature>
<feature type="transmembrane region" description="Helical" evidence="12">
    <location>
        <begin position="367"/>
        <end position="388"/>
    </location>
</feature>
<feature type="transmembrane region" description="Helical" evidence="12">
    <location>
        <begin position="183"/>
        <end position="206"/>
    </location>
</feature>
<reference evidence="13 14" key="1">
    <citation type="submission" date="2019-06" db="EMBL/GenBank/DDBJ databases">
        <title>Draft genome sequence of the filamentous fungus Phialemoniopsis curvata isolated from diesel fuel.</title>
        <authorList>
            <person name="Varaljay V.A."/>
            <person name="Lyon W.J."/>
            <person name="Crouch A.L."/>
            <person name="Drake C.E."/>
            <person name="Hollomon J.M."/>
            <person name="Nadeau L.J."/>
            <person name="Nunn H.S."/>
            <person name="Stevenson B.S."/>
            <person name="Bojanowski C.L."/>
            <person name="Crookes-Goodson W.J."/>
        </authorList>
    </citation>
    <scope>NUCLEOTIDE SEQUENCE [LARGE SCALE GENOMIC DNA]</scope>
    <source>
        <strain evidence="13 14">D216</strain>
    </source>
</reference>
<dbReference type="GO" id="GO:0006811">
    <property type="term" value="P:monoatomic ion transport"/>
    <property type="evidence" value="ECO:0007669"/>
    <property type="project" value="UniProtKB-KW"/>
</dbReference>
<dbReference type="InterPro" id="IPR036259">
    <property type="entry name" value="MFS_trans_sf"/>
</dbReference>
<feature type="transmembrane region" description="Helical" evidence="12">
    <location>
        <begin position="95"/>
        <end position="113"/>
    </location>
</feature>
<evidence type="ECO:0000313" key="14">
    <source>
        <dbReference type="Proteomes" id="UP000319257"/>
    </source>
</evidence>
<evidence type="ECO:0000256" key="2">
    <source>
        <dbReference type="ARBA" id="ARBA00004651"/>
    </source>
</evidence>
<feature type="transmembrane region" description="Helical" evidence="12">
    <location>
        <begin position="148"/>
        <end position="171"/>
    </location>
</feature>
<evidence type="ECO:0000256" key="10">
    <source>
        <dbReference type="ARBA" id="ARBA00030646"/>
    </source>
</evidence>
<feature type="transmembrane region" description="Helical" evidence="12">
    <location>
        <begin position="311"/>
        <end position="332"/>
    </location>
</feature>
<dbReference type="AlphaFoldDB" id="A0A507BMH3"/>
<evidence type="ECO:0000256" key="8">
    <source>
        <dbReference type="ARBA" id="ARBA00023065"/>
    </source>
</evidence>
<keyword evidence="7 12" id="KW-1133">Transmembrane helix</keyword>
<organism evidence="13 14">
    <name type="scientific">Thyridium curvatum</name>
    <dbReference type="NCBI Taxonomy" id="1093900"/>
    <lineage>
        <taxon>Eukaryota</taxon>
        <taxon>Fungi</taxon>
        <taxon>Dikarya</taxon>
        <taxon>Ascomycota</taxon>
        <taxon>Pezizomycotina</taxon>
        <taxon>Sordariomycetes</taxon>
        <taxon>Sordariomycetidae</taxon>
        <taxon>Thyridiales</taxon>
        <taxon>Thyridiaceae</taxon>
        <taxon>Thyridium</taxon>
    </lineage>
</organism>
<comment type="function">
    <text evidence="1">Mediates high-affinity intracellular uptake of the rare oligo-element molybdenum.</text>
</comment>
<evidence type="ECO:0000256" key="5">
    <source>
        <dbReference type="ARBA" id="ARBA00022475"/>
    </source>
</evidence>
<evidence type="ECO:0000256" key="7">
    <source>
        <dbReference type="ARBA" id="ARBA00022989"/>
    </source>
</evidence>
<keyword evidence="5" id="KW-1003">Cell membrane</keyword>
<keyword evidence="8" id="KW-0406">Ion transport</keyword>
<feature type="transmembrane region" description="Helical" evidence="12">
    <location>
        <begin position="400"/>
        <end position="418"/>
    </location>
</feature>
<evidence type="ECO:0000256" key="3">
    <source>
        <dbReference type="ARBA" id="ARBA00021242"/>
    </source>
</evidence>
<dbReference type="GO" id="GO:0015098">
    <property type="term" value="F:molybdate ion transmembrane transporter activity"/>
    <property type="evidence" value="ECO:0007669"/>
    <property type="project" value="InterPro"/>
</dbReference>
<dbReference type="EMBL" id="SKBQ01000129">
    <property type="protein sequence ID" value="TPX17930.1"/>
    <property type="molecule type" value="Genomic_DNA"/>
</dbReference>
<keyword evidence="14" id="KW-1185">Reference proteome</keyword>
<keyword evidence="4" id="KW-0813">Transport</keyword>
<evidence type="ECO:0000256" key="1">
    <source>
        <dbReference type="ARBA" id="ARBA00003019"/>
    </source>
</evidence>
<dbReference type="PANTHER" id="PTHR23516">
    <property type="entry name" value="SAM (S-ADENOSYL METHIONINE) TRANSPORTER"/>
    <property type="match status" value="1"/>
</dbReference>
<dbReference type="InParanoid" id="A0A507BMH3"/>
<keyword evidence="9 12" id="KW-0472">Membrane</keyword>
<dbReference type="Proteomes" id="UP000319257">
    <property type="component" value="Unassembled WGS sequence"/>
</dbReference>
<evidence type="ECO:0000256" key="4">
    <source>
        <dbReference type="ARBA" id="ARBA00022448"/>
    </source>
</evidence>
<evidence type="ECO:0000256" key="6">
    <source>
        <dbReference type="ARBA" id="ARBA00022692"/>
    </source>
</evidence>
<evidence type="ECO:0000313" key="13">
    <source>
        <dbReference type="EMBL" id="TPX17930.1"/>
    </source>
</evidence>
<keyword evidence="6 12" id="KW-0812">Transmembrane</keyword>
<gene>
    <name evidence="13" type="ORF">E0L32_011993</name>
</gene>
<dbReference type="GO" id="GO:0005886">
    <property type="term" value="C:plasma membrane"/>
    <property type="evidence" value="ECO:0007669"/>
    <property type="project" value="UniProtKB-SubCell"/>
</dbReference>
<evidence type="ECO:0000256" key="11">
    <source>
        <dbReference type="ARBA" id="ARBA00032555"/>
    </source>
</evidence>
<feature type="transmembrane region" description="Helical" evidence="12">
    <location>
        <begin position="430"/>
        <end position="449"/>
    </location>
</feature>
<dbReference type="CDD" id="cd17487">
    <property type="entry name" value="MFS_MFSD5_like"/>
    <property type="match status" value="1"/>
</dbReference>
<feature type="transmembrane region" description="Helical" evidence="12">
    <location>
        <begin position="125"/>
        <end position="142"/>
    </location>
</feature>